<evidence type="ECO:0000256" key="12">
    <source>
        <dbReference type="ARBA" id="ARBA00022989"/>
    </source>
</evidence>
<name>A0ABD1LUS9_9FABA</name>
<feature type="binding site" evidence="16">
    <location>
        <position position="34"/>
    </location>
    <ligand>
        <name>chlorophyll a</name>
        <dbReference type="ChEBI" id="CHEBI:58416"/>
        <label>1</label>
    </ligand>
</feature>
<dbReference type="Proteomes" id="UP001603857">
    <property type="component" value="Unassembled WGS sequence"/>
</dbReference>
<comment type="subcellular location">
    <subcellularLocation>
        <location evidence="1 17">Plastid</location>
        <location evidence="1 17">Chloroplast thylakoid membrane</location>
    </subcellularLocation>
</comment>
<keyword evidence="11" id="KW-0460">Magnesium</keyword>
<evidence type="ECO:0000256" key="2">
    <source>
        <dbReference type="ARBA" id="ARBA00007259"/>
    </source>
</evidence>
<evidence type="ECO:0000256" key="7">
    <source>
        <dbReference type="ARBA" id="ARBA00022640"/>
    </source>
</evidence>
<keyword evidence="4 17" id="KW-0150">Chloroplast</keyword>
<dbReference type="GO" id="GO:0009523">
    <property type="term" value="C:photosystem II"/>
    <property type="evidence" value="ECO:0007669"/>
    <property type="project" value="UniProtKB-KW"/>
</dbReference>
<gene>
    <name evidence="18" type="ORF">Fmac_020723</name>
</gene>
<evidence type="ECO:0000256" key="8">
    <source>
        <dbReference type="ARBA" id="ARBA00022692"/>
    </source>
</evidence>
<keyword evidence="10 17" id="KW-0603">Photosystem I</keyword>
<dbReference type="GO" id="GO:0009522">
    <property type="term" value="C:photosystem I"/>
    <property type="evidence" value="ECO:0007669"/>
    <property type="project" value="UniProtKB-KW"/>
</dbReference>
<evidence type="ECO:0000313" key="18">
    <source>
        <dbReference type="EMBL" id="KAL2327296.1"/>
    </source>
</evidence>
<feature type="binding site" evidence="16">
    <location>
        <position position="49"/>
    </location>
    <ligand>
        <name>chlorophyll a</name>
        <dbReference type="ChEBI" id="CHEBI:58416"/>
        <label>1</label>
    </ligand>
</feature>
<proteinExistence type="inferred from homology"/>
<evidence type="ECO:0000256" key="4">
    <source>
        <dbReference type="ARBA" id="ARBA00022528"/>
    </source>
</evidence>
<evidence type="ECO:0000256" key="16">
    <source>
        <dbReference type="PIRSR" id="PIRSR601344-1"/>
    </source>
</evidence>
<feature type="binding site" evidence="16">
    <location>
        <position position="22"/>
    </location>
    <ligand>
        <name>chlorophyll a</name>
        <dbReference type="ChEBI" id="CHEBI:58416"/>
        <label>1</label>
    </ligand>
</feature>
<dbReference type="Gene3D" id="1.10.3460.10">
    <property type="entry name" value="Chlorophyll a/b binding protein domain"/>
    <property type="match status" value="1"/>
</dbReference>
<dbReference type="GO" id="GO:0009535">
    <property type="term" value="C:chloroplast thylakoid membrane"/>
    <property type="evidence" value="ECO:0007669"/>
    <property type="project" value="UniProtKB-SubCell"/>
</dbReference>
<keyword evidence="14 17" id="KW-0793">Thylakoid</keyword>
<comment type="caution">
    <text evidence="18">The sequence shown here is derived from an EMBL/GenBank/DDBJ whole genome shotgun (WGS) entry which is preliminary data.</text>
</comment>
<dbReference type="SUPFAM" id="SSF103511">
    <property type="entry name" value="Chlorophyll a-b binding protein"/>
    <property type="match status" value="1"/>
</dbReference>
<evidence type="ECO:0000256" key="5">
    <source>
        <dbReference type="ARBA" id="ARBA00022531"/>
    </source>
</evidence>
<evidence type="ECO:0000256" key="11">
    <source>
        <dbReference type="ARBA" id="ARBA00022842"/>
    </source>
</evidence>
<keyword evidence="5 17" id="KW-0602">Photosynthesis</keyword>
<keyword evidence="19" id="KW-1185">Reference proteome</keyword>
<evidence type="ECO:0000256" key="17">
    <source>
        <dbReference type="RuleBase" id="RU363080"/>
    </source>
</evidence>
<keyword evidence="6" id="KW-0597">Phosphoprotein</keyword>
<keyword evidence="12" id="KW-1133">Transmembrane helix</keyword>
<dbReference type="InterPro" id="IPR022796">
    <property type="entry name" value="Chloroa_b-bind"/>
</dbReference>
<dbReference type="GO" id="GO:0015979">
    <property type="term" value="P:photosynthesis"/>
    <property type="evidence" value="ECO:0007669"/>
    <property type="project" value="UniProtKB-KW"/>
</dbReference>
<evidence type="ECO:0000256" key="13">
    <source>
        <dbReference type="ARBA" id="ARBA00022991"/>
    </source>
</evidence>
<dbReference type="AlphaFoldDB" id="A0ABD1LUS9"/>
<keyword evidence="8" id="KW-0812">Transmembrane</keyword>
<organism evidence="18 19">
    <name type="scientific">Flemingia macrophylla</name>
    <dbReference type="NCBI Taxonomy" id="520843"/>
    <lineage>
        <taxon>Eukaryota</taxon>
        <taxon>Viridiplantae</taxon>
        <taxon>Streptophyta</taxon>
        <taxon>Embryophyta</taxon>
        <taxon>Tracheophyta</taxon>
        <taxon>Spermatophyta</taxon>
        <taxon>Magnoliopsida</taxon>
        <taxon>eudicotyledons</taxon>
        <taxon>Gunneridae</taxon>
        <taxon>Pentapetalae</taxon>
        <taxon>rosids</taxon>
        <taxon>fabids</taxon>
        <taxon>Fabales</taxon>
        <taxon>Fabaceae</taxon>
        <taxon>Papilionoideae</taxon>
        <taxon>50 kb inversion clade</taxon>
        <taxon>NPAAA clade</taxon>
        <taxon>indigoferoid/millettioid clade</taxon>
        <taxon>Phaseoleae</taxon>
        <taxon>Flemingia</taxon>
    </lineage>
</organism>
<feature type="binding site" evidence="16">
    <location>
        <position position="20"/>
    </location>
    <ligand>
        <name>chlorophyll a</name>
        <dbReference type="ChEBI" id="CHEBI:58416"/>
        <label>1</label>
    </ligand>
</feature>
<reference evidence="18 19" key="1">
    <citation type="submission" date="2024-08" db="EMBL/GenBank/DDBJ databases">
        <title>Insights into the chromosomal genome structure of Flemingia macrophylla.</title>
        <authorList>
            <person name="Ding Y."/>
            <person name="Zhao Y."/>
            <person name="Bi W."/>
            <person name="Wu M."/>
            <person name="Zhao G."/>
            <person name="Gong Y."/>
            <person name="Li W."/>
            <person name="Zhang P."/>
        </authorList>
    </citation>
    <scope>NUCLEOTIDE SEQUENCE [LARGE SCALE GENOMIC DNA]</scope>
    <source>
        <strain evidence="18">DYQJB</strain>
        <tissue evidence="18">Leaf</tissue>
    </source>
</reference>
<evidence type="ECO:0000256" key="6">
    <source>
        <dbReference type="ARBA" id="ARBA00022553"/>
    </source>
</evidence>
<feature type="binding site" evidence="16">
    <location>
        <position position="16"/>
    </location>
    <ligand>
        <name>chlorophyll a</name>
        <dbReference type="ChEBI" id="CHEBI:58416"/>
        <label>1</label>
    </ligand>
</feature>
<keyword evidence="15" id="KW-0472">Membrane</keyword>
<keyword evidence="17" id="KW-0604">Photosystem II</keyword>
<evidence type="ECO:0000256" key="15">
    <source>
        <dbReference type="ARBA" id="ARBA00023136"/>
    </source>
</evidence>
<keyword evidence="9" id="KW-0479">Metal-binding</keyword>
<comment type="similarity">
    <text evidence="2 17">Belongs to the light-harvesting chlorophyll a/b-binding (LHC) protein family.</text>
</comment>
<feature type="binding site" evidence="16">
    <location>
        <position position="17"/>
    </location>
    <ligand>
        <name>chlorophyll a</name>
        <dbReference type="ChEBI" id="CHEBI:58416"/>
        <label>1</label>
    </ligand>
</feature>
<evidence type="ECO:0000256" key="14">
    <source>
        <dbReference type="ARBA" id="ARBA00023078"/>
    </source>
</evidence>
<dbReference type="InterPro" id="IPR001344">
    <property type="entry name" value="Chloro_AB-bd_pln"/>
</dbReference>
<keyword evidence="3 16" id="KW-0148">Chlorophyll</keyword>
<evidence type="ECO:0000313" key="19">
    <source>
        <dbReference type="Proteomes" id="UP001603857"/>
    </source>
</evidence>
<evidence type="ECO:0000256" key="10">
    <source>
        <dbReference type="ARBA" id="ARBA00022836"/>
    </source>
</evidence>
<dbReference type="GO" id="GO:0046872">
    <property type="term" value="F:metal ion binding"/>
    <property type="evidence" value="ECO:0007669"/>
    <property type="project" value="UniProtKB-KW"/>
</dbReference>
<accession>A0ABD1LUS9</accession>
<evidence type="ECO:0000256" key="3">
    <source>
        <dbReference type="ARBA" id="ARBA00022494"/>
    </source>
</evidence>
<sequence length="104" mass="11579">MWGRGSPEPVMVLSTKEIKNGRLAMLAFVGFWFQAIYTGEGPIENLMAHIADLGEDSSCAKLLAMKEGLRFTHVLCESDYLNTIWVVWDMNGTEVSRVVDALAK</sequence>
<dbReference type="GO" id="GO:0016168">
    <property type="term" value="F:chlorophyll binding"/>
    <property type="evidence" value="ECO:0007669"/>
    <property type="project" value="UniProtKB-KW"/>
</dbReference>
<keyword evidence="7 17" id="KW-0934">Plastid</keyword>
<evidence type="ECO:0000256" key="1">
    <source>
        <dbReference type="ARBA" id="ARBA00004334"/>
    </source>
</evidence>
<protein>
    <recommendedName>
        <fullName evidence="17">Chlorophyll a-b binding protein, chloroplastic</fullName>
    </recommendedName>
</protein>
<dbReference type="Pfam" id="PF00504">
    <property type="entry name" value="Chloroa_b-bind"/>
    <property type="match status" value="1"/>
</dbReference>
<keyword evidence="13 17" id="KW-0157">Chromophore</keyword>
<evidence type="ECO:0000256" key="9">
    <source>
        <dbReference type="ARBA" id="ARBA00022723"/>
    </source>
</evidence>
<dbReference type="EMBL" id="JBGMDY010000007">
    <property type="protein sequence ID" value="KAL2327296.1"/>
    <property type="molecule type" value="Genomic_DNA"/>
</dbReference>
<comment type="function">
    <text evidence="17">The light-harvesting complex (LHC) functions as a light receptor, it captures and delivers excitation energy to photosystems with which it is closely associated.</text>
</comment>
<dbReference type="PANTHER" id="PTHR21649">
    <property type="entry name" value="CHLOROPHYLL A/B BINDING PROTEIN"/>
    <property type="match status" value="1"/>
</dbReference>